<comment type="caution">
    <text evidence="1">The sequence shown here is derived from an EMBL/GenBank/DDBJ whole genome shotgun (WGS) entry which is preliminary data.</text>
</comment>
<gene>
    <name evidence="1" type="ORF">RRG08_029205</name>
</gene>
<sequence>MGAIKDGGSKVVAGNPNHPDCLFLLTLNCRKLQENSLLVSSPWTRGHNSTYGDKPSVLFLSVGEYRVRSDLLGHKKSAGGARHYGRDVIKEDCWRDLRRKEWHSDAFVARIRFRATASSGQETPGDEAGRPETAR</sequence>
<proteinExistence type="predicted"/>
<organism evidence="1 2">
    <name type="scientific">Elysia crispata</name>
    <name type="common">lettuce slug</name>
    <dbReference type="NCBI Taxonomy" id="231223"/>
    <lineage>
        <taxon>Eukaryota</taxon>
        <taxon>Metazoa</taxon>
        <taxon>Spiralia</taxon>
        <taxon>Lophotrochozoa</taxon>
        <taxon>Mollusca</taxon>
        <taxon>Gastropoda</taxon>
        <taxon>Heterobranchia</taxon>
        <taxon>Euthyneura</taxon>
        <taxon>Panpulmonata</taxon>
        <taxon>Sacoglossa</taxon>
        <taxon>Placobranchoidea</taxon>
        <taxon>Plakobranchidae</taxon>
        <taxon>Elysia</taxon>
    </lineage>
</organism>
<name>A0AAE1AJR9_9GAST</name>
<dbReference type="EMBL" id="JAWDGP010001738">
    <property type="protein sequence ID" value="KAK3788755.1"/>
    <property type="molecule type" value="Genomic_DNA"/>
</dbReference>
<keyword evidence="2" id="KW-1185">Reference proteome</keyword>
<protein>
    <submittedName>
        <fullName evidence="1">Uncharacterized protein</fullName>
    </submittedName>
</protein>
<dbReference type="Proteomes" id="UP001283361">
    <property type="component" value="Unassembled WGS sequence"/>
</dbReference>
<dbReference type="AlphaFoldDB" id="A0AAE1AJR9"/>
<accession>A0AAE1AJR9</accession>
<evidence type="ECO:0000313" key="2">
    <source>
        <dbReference type="Proteomes" id="UP001283361"/>
    </source>
</evidence>
<evidence type="ECO:0000313" key="1">
    <source>
        <dbReference type="EMBL" id="KAK3788755.1"/>
    </source>
</evidence>
<reference evidence="1" key="1">
    <citation type="journal article" date="2023" name="G3 (Bethesda)">
        <title>A reference genome for the long-term kleptoplast-retaining sea slug Elysia crispata morphotype clarki.</title>
        <authorList>
            <person name="Eastman K.E."/>
            <person name="Pendleton A.L."/>
            <person name="Shaikh M.A."/>
            <person name="Suttiyut T."/>
            <person name="Ogas R."/>
            <person name="Tomko P."/>
            <person name="Gavelis G."/>
            <person name="Widhalm J.R."/>
            <person name="Wisecaver J.H."/>
        </authorList>
    </citation>
    <scope>NUCLEOTIDE SEQUENCE</scope>
    <source>
        <strain evidence="1">ECLA1</strain>
    </source>
</reference>